<keyword evidence="1" id="KW-0547">Nucleotide-binding</keyword>
<evidence type="ECO:0000313" key="8">
    <source>
        <dbReference type="Proteomes" id="UP001227230"/>
    </source>
</evidence>
<feature type="compositionally biased region" description="Pro residues" evidence="4">
    <location>
        <begin position="223"/>
        <end position="233"/>
    </location>
</feature>
<dbReference type="CDD" id="cd09279">
    <property type="entry name" value="RNase_HI_like"/>
    <property type="match status" value="1"/>
</dbReference>
<dbReference type="Pfam" id="PF22594">
    <property type="entry name" value="GTP-eEF1A_C"/>
    <property type="match status" value="1"/>
</dbReference>
<dbReference type="InterPro" id="IPR009001">
    <property type="entry name" value="Transl_elong_EF1A/Init_IF2_C"/>
</dbReference>
<dbReference type="Pfam" id="PF17919">
    <property type="entry name" value="RT_RNaseH_2"/>
    <property type="match status" value="1"/>
</dbReference>
<dbReference type="InterPro" id="IPR021109">
    <property type="entry name" value="Peptidase_aspartic_dom_sf"/>
</dbReference>
<dbReference type="Pfam" id="PF00078">
    <property type="entry name" value="RVT_1"/>
    <property type="match status" value="1"/>
</dbReference>
<dbReference type="InterPro" id="IPR005162">
    <property type="entry name" value="Retrotrans_gag_dom"/>
</dbReference>
<evidence type="ECO:0008006" key="9">
    <source>
        <dbReference type="Google" id="ProtNLM"/>
    </source>
</evidence>
<dbReference type="PROSITE" id="PS50994">
    <property type="entry name" value="INTEGRASE"/>
    <property type="match status" value="1"/>
</dbReference>
<gene>
    <name evidence="7" type="ORF">VitviT2T_029669</name>
</gene>
<evidence type="ECO:0000256" key="1">
    <source>
        <dbReference type="ARBA" id="ARBA00022741"/>
    </source>
</evidence>
<dbReference type="CDD" id="cd01647">
    <property type="entry name" value="RT_LTR"/>
    <property type="match status" value="1"/>
</dbReference>
<reference evidence="7 8" key="1">
    <citation type="journal article" date="2023" name="Hortic Res">
        <title>The complete reference genome for grapevine (Vitis vinifera L.) genetics and breeding.</title>
        <authorList>
            <person name="Shi X."/>
            <person name="Cao S."/>
            <person name="Wang X."/>
            <person name="Huang S."/>
            <person name="Wang Y."/>
            <person name="Liu Z."/>
            <person name="Liu W."/>
            <person name="Leng X."/>
            <person name="Peng Y."/>
            <person name="Wang N."/>
            <person name="Wang Y."/>
            <person name="Ma Z."/>
            <person name="Xu X."/>
            <person name="Zhang F."/>
            <person name="Xue H."/>
            <person name="Zhong H."/>
            <person name="Wang Y."/>
            <person name="Zhang K."/>
            <person name="Velt A."/>
            <person name="Avia K."/>
            <person name="Holtgrawe D."/>
            <person name="Grimplet J."/>
            <person name="Matus J.T."/>
            <person name="Ware D."/>
            <person name="Wu X."/>
            <person name="Wang H."/>
            <person name="Liu C."/>
            <person name="Fang Y."/>
            <person name="Rustenholz C."/>
            <person name="Cheng Z."/>
            <person name="Xiao H."/>
            <person name="Zhou Y."/>
        </authorList>
    </citation>
    <scope>NUCLEOTIDE SEQUENCE [LARGE SCALE GENOMIC DNA]</scope>
    <source>
        <strain evidence="8">cv. Pinot noir / PN40024</strain>
        <tissue evidence="7">Leaf</tissue>
    </source>
</reference>
<feature type="domain" description="RNase H type-1" evidence="5">
    <location>
        <begin position="1910"/>
        <end position="2043"/>
    </location>
</feature>
<dbReference type="InterPro" id="IPR054696">
    <property type="entry name" value="GTP-eEF1A_C"/>
</dbReference>
<dbReference type="Pfam" id="PF17921">
    <property type="entry name" value="Integrase_H2C2"/>
    <property type="match status" value="1"/>
</dbReference>
<dbReference type="InterPro" id="IPR043128">
    <property type="entry name" value="Rev_trsase/Diguanyl_cyclase"/>
</dbReference>
<dbReference type="SUPFAM" id="SSF53098">
    <property type="entry name" value="Ribonuclease H-like"/>
    <property type="match status" value="2"/>
</dbReference>
<dbReference type="InterPro" id="IPR036397">
    <property type="entry name" value="RNaseH_sf"/>
</dbReference>
<dbReference type="InterPro" id="IPR041577">
    <property type="entry name" value="RT_RNaseH_2"/>
</dbReference>
<proteinExistence type="predicted"/>
<dbReference type="PANTHER" id="PTHR48475">
    <property type="entry name" value="RIBONUCLEASE H"/>
    <property type="match status" value="1"/>
</dbReference>
<evidence type="ECO:0000313" key="7">
    <source>
        <dbReference type="EMBL" id="WKA12259.1"/>
    </source>
</evidence>
<feature type="compositionally biased region" description="Low complexity" evidence="4">
    <location>
        <begin position="1385"/>
        <end position="1397"/>
    </location>
</feature>
<dbReference type="PANTHER" id="PTHR48475:SF1">
    <property type="entry name" value="RNASE H TYPE-1 DOMAIN-CONTAINING PROTEIN"/>
    <property type="match status" value="1"/>
</dbReference>
<organism evidence="7 8">
    <name type="scientific">Vitis vinifera</name>
    <name type="common">Grape</name>
    <dbReference type="NCBI Taxonomy" id="29760"/>
    <lineage>
        <taxon>Eukaryota</taxon>
        <taxon>Viridiplantae</taxon>
        <taxon>Streptophyta</taxon>
        <taxon>Embryophyta</taxon>
        <taxon>Tracheophyta</taxon>
        <taxon>Spermatophyta</taxon>
        <taxon>Magnoliopsida</taxon>
        <taxon>eudicotyledons</taxon>
        <taxon>Gunneridae</taxon>
        <taxon>Pentapetalae</taxon>
        <taxon>rosids</taxon>
        <taxon>Vitales</taxon>
        <taxon>Vitaceae</taxon>
        <taxon>Viteae</taxon>
        <taxon>Vitis</taxon>
    </lineage>
</organism>
<dbReference type="InterPro" id="IPR043502">
    <property type="entry name" value="DNA/RNA_pol_sf"/>
</dbReference>
<feature type="domain" description="Integrase catalytic" evidence="6">
    <location>
        <begin position="2202"/>
        <end position="2362"/>
    </location>
</feature>
<feature type="region of interest" description="Disordered" evidence="4">
    <location>
        <begin position="204"/>
        <end position="238"/>
    </location>
</feature>
<evidence type="ECO:0000256" key="4">
    <source>
        <dbReference type="SAM" id="MobiDB-lite"/>
    </source>
</evidence>
<protein>
    <recommendedName>
        <fullName evidence="9">Retrovirus-related Pol polyprotein from transposon 17.6</fullName>
    </recommendedName>
</protein>
<dbReference type="Gene3D" id="3.30.420.10">
    <property type="entry name" value="Ribonuclease H-like superfamily/Ribonuclease H"/>
    <property type="match status" value="2"/>
</dbReference>
<keyword evidence="8" id="KW-1185">Reference proteome</keyword>
<dbReference type="Proteomes" id="UP001227230">
    <property type="component" value="Chromosome 19"/>
</dbReference>
<evidence type="ECO:0000256" key="3">
    <source>
        <dbReference type="ARBA" id="ARBA00023172"/>
    </source>
</evidence>
<evidence type="ECO:0000259" key="5">
    <source>
        <dbReference type="PROSITE" id="PS50879"/>
    </source>
</evidence>
<dbReference type="Pfam" id="PF03732">
    <property type="entry name" value="Retrotrans_gag"/>
    <property type="match status" value="1"/>
</dbReference>
<dbReference type="Gene3D" id="2.40.30.10">
    <property type="entry name" value="Translation factors"/>
    <property type="match status" value="1"/>
</dbReference>
<accession>A0ABY9DWX7</accession>
<keyword evidence="2" id="KW-0342">GTP-binding</keyword>
<dbReference type="SUPFAM" id="SSF56672">
    <property type="entry name" value="DNA/RNA polymerases"/>
    <property type="match status" value="1"/>
</dbReference>
<dbReference type="Gene3D" id="2.40.70.10">
    <property type="entry name" value="Acid Proteases"/>
    <property type="match status" value="1"/>
</dbReference>
<dbReference type="InterPro" id="IPR000477">
    <property type="entry name" value="RT_dom"/>
</dbReference>
<dbReference type="Gene3D" id="3.10.10.10">
    <property type="entry name" value="HIV Type 1 Reverse Transcriptase, subunit A, domain 1"/>
    <property type="match status" value="1"/>
</dbReference>
<feature type="region of interest" description="Disordered" evidence="4">
    <location>
        <begin position="1377"/>
        <end position="1397"/>
    </location>
</feature>
<dbReference type="InterPro" id="IPR012337">
    <property type="entry name" value="RNaseH-like_sf"/>
</dbReference>
<name>A0ABY9DWX7_VITVI</name>
<feature type="region of interest" description="Disordered" evidence="4">
    <location>
        <begin position="470"/>
        <end position="500"/>
    </location>
</feature>
<dbReference type="CDD" id="cd00303">
    <property type="entry name" value="retropepsin_like"/>
    <property type="match status" value="1"/>
</dbReference>
<dbReference type="PROSITE" id="PS50879">
    <property type="entry name" value="RNASE_H_1"/>
    <property type="match status" value="1"/>
</dbReference>
<dbReference type="InterPro" id="IPR001584">
    <property type="entry name" value="Integrase_cat-core"/>
</dbReference>
<dbReference type="CDD" id="cd09274">
    <property type="entry name" value="RNase_HI_RT_Ty3"/>
    <property type="match status" value="1"/>
</dbReference>
<evidence type="ECO:0000256" key="2">
    <source>
        <dbReference type="ARBA" id="ARBA00023134"/>
    </source>
</evidence>
<dbReference type="Pfam" id="PF13456">
    <property type="entry name" value="RVT_3"/>
    <property type="match status" value="1"/>
</dbReference>
<evidence type="ECO:0000259" key="6">
    <source>
        <dbReference type="PROSITE" id="PS50994"/>
    </source>
</evidence>
<dbReference type="EMBL" id="CP126666">
    <property type="protein sequence ID" value="WKA12259.1"/>
    <property type="molecule type" value="Genomic_DNA"/>
</dbReference>
<dbReference type="InterPro" id="IPR041588">
    <property type="entry name" value="Integrase_H2C2"/>
</dbReference>
<dbReference type="SUPFAM" id="SSF50465">
    <property type="entry name" value="EF-Tu/eEF-1alpha/eIF2-gamma C-terminal domain"/>
    <property type="match status" value="1"/>
</dbReference>
<sequence>MQKRKPRKLRMDPIVPSLGCLEKSAQSQLEFIQKNLNQGVNLDLLNIEDLNLDHQIPRGHPEIVFLPKTNFHIICSLPGHLICKLGDIDKHVIERFEKGAANFTSQVVIMNHPGQIGNGYAPVLDCHTSHIAVEFAEILTKIDRRPGKELEKEPKFLKNGDARVEGRLVRVSDTPDMDQQVVTVDQFTAAMASIQEALASLRQEISGQQGRPPTVQDETPYDSHPPPPPPPVPSVHQASPYVLHGHSEIAPPAVAQAVVADDTHARMDRIEQCMRQMRVSDGSVVWDDFGGMPVASLPAKFRMPDIERYTGIGCPRLHLRLYSTVMRAHGLDEPQMITLFPLSLSGAAQRWFASLESSRRRTWDDLAQEFLRQFSFNTVVDVSRRELEALRQRTEESVSSFISRWRGKIAEIVDRPSERDQIQMVLRSLQPRIARHVVGAPFTDFGSLVMALYDVEDGITRGLWADSSPSDVKGKKPFIGPRPTEVGAISSSSQRPFRRHQSIPQFSEPHSSYASHQYRPRTPRPVYDQTHMPQTLVLPSYATQGIERPAVSYTATGQPCYAAQFTARPAAPYPRPGAQQASAPFALRTQRQFSQIGMPLSQALRKLTEAGLLTALTPRPLPQPIPAQFRMDLHCAYHQGPGHETDRCTALRHAIQDLIDQGLVHLGQPSVTTNPLPTHTTHAVPPPAGGIHFLDFDETDDHVHMLSWDDPDPEPIMPAGIYETSGVTLEPQMPAPFRLFHEAASVQTTTSEPLTFTRYSVQAPYILIPDVEEVRAPHVDISQTPDIQYILRGGRVMRQPPPAAARPVEGTSASQEEVRAEDDEILRQLQSTQARISIWSLLASSSTHRDALTRALSQIRVDTTTTPEGLIHMMTAGRATCIVFSDDDLPPEGSDHTRPLYISVGCSGRRVPSVLLDNGSALNVCPLATAIALGYAPSDFGPSTQTVRAYDSTRREVMGTLEIELLIGSATFVAIFQVLRIPTSFNLLLGRPWIHRAGAIPSSLHQKVKFIHDGQVVVVQSVGDMFIAAEPVLEISHTDDDLFLTGFTFDEVQTVEIEDFCRDFVAMSFDQHGSTVVLDIMRSMSYLPGMGLGRRQHGPSEFIAIPDHDVPFGLGFIPTEADYLYMARLRKERVSSRLTHTPFDYPLRPYTMSLSDYFVRASEPLTRADVIIGGLSTTQEVELQRLVQQLRLGDGAPGPSTSVLIAPSSPDRTSLMTLCFPDETDEHGTFDEVGDIVDGAAPHDEYIDEMLALSMSQIEETVHPGLASSFDLFGVSAIELAEESLTAPALESVEDPIVFYDLIDSHVGIVEGASDSVDPPLSFDVLSGFVSRSDIVSDVPSMDLSIFEYLPVSCDIDLSAPSSPTSQIFDIDDEIAQHDSDDDSSSVSDSDPVDQRVSPAVGDTEIVDFGTTDQPRELRIGSDLSTDERDSLIQLLRAYLDVFAWSYEDMPGLDPSIVQHRLPLLPQARPVKQKLRRLHPRWSLQVKEEIQKQLSVGFLSVVEYPEWLANVVPVPKKDGKVRVCVDFRDLNKASPKDDFPLPHIDMLVDSTAGHSMLSFMDGFSGYSQILMAPEDMEKTSFITEWGTYCYRVMPFGLKNAGATYQRAATTLFHDMMHRDVEVYVDDMIVKSRGRSDHLAALERFFERIRQFRLRLNPKKCTFGVTSGKLLGYMVSERGIEVDPDKIRAILDMPAPRTEKEVRGFLGRLQYISRFIARLTDICEPIFRLLRKSQPTVWDDQCQRAFERIREYLLSPPVLAPPTPGRPLLLYLSVSNVALGCMLAQLDDSGKDRAIYYLSKRMLDYETRYVMIERYCLALVWATRRLRHYMTEYSVHLISRLDPLRYLFDRPALVGRLMRWLVLLTEFDIHYVTQKSIRGSIVADHLASLPVSDARAIDDDFPDEDVAAVTSLSGWRMYFDGAANHSGYGIGVLLISPHGDHIPRSVRLAFSDRHPATNNIVEYEACILGLETALELGIRQMEVFGDSNLVLRQIQGEWKTRDVKLRPYHAYLELLVARFEGLRYTHLPRAQNQFADALATLASMIDIPVDATVRPLLIESRSAPAYCCLIDDMEIDDGLPWYHDIYRFLRLGIYPEAATAKDKRALRQLATRFVICGETLYRRSPDGMLLLCLDRASADRVMREVHAGVCGPHMGGHMLARKIMRTGYFWLTMETDCCQFVQRCPECQIHGDLIHVPPSELHALTSPWPFSIWGIDIIGKISPKSSSGHEFILVAIDYFTKWVEAASYARLTSSGVASFIRSHIICRYGVPHELISDRGVHFRAEVDTLVQRYGIRHHRSSAYRPQTNGAVEAANKNIKRILRRVVETSRDWSEKLPFALWAYRTSFRTSTGATPYSLVYGMEAMLPVEIEMGSLRVALEQQIPEADWAQARFDQLNLLDERRLRAADHVRAYQRKMARAFKKRVKPRPLQIGDLVLKVIRGLIRDPRGKFRPNWSGPYFIRELTPEGAAWLMDLDGNRFSEPTNVDQLKRSDSVVFGLPGSGSWILTDLRNHHLLDAHRDVDMIVYLTEPLRSTQPGPHFSTLGFHHASPPGRAIIDFQIDIQSHILGFGVQSRHRFSDRRSESRSRFRRSEPSPLLSVSVFRVVIGFQIDVQSRVLGFGVQSHYHFSASAFRAITTSQFRRSEPSSVFRSTFRVAFSVSAFRVVITSQLRCSEPSSLLLSVSAFRVVIGFQIDVQSRVLGFGVQSHYHFSASAFRAITTSQFRRSEPSSVFRSTFRVAFSVSAFRVVITSQLRCSEPSSLLLSVSAFRVVIGFQIDVQSRVLGFDVQSRYHFSASVFRAIITTSLSFGVQSRYHFSVSVFRAIITTSLSFGVQSHHRFSDRHSESPPRFRRLESLSLLSLTFRVIIITSQFWRSEPSSLFSFGVQSHHYFQFGVQSHHHYFQCGVQSHHRFSVLAFIAITVILFRFPEPLLSSCLGFRSHYRHLV</sequence>
<dbReference type="InterPro" id="IPR002156">
    <property type="entry name" value="RNaseH_domain"/>
</dbReference>
<dbReference type="Gene3D" id="1.10.340.70">
    <property type="match status" value="1"/>
</dbReference>
<dbReference type="Gene3D" id="3.30.70.270">
    <property type="match status" value="2"/>
</dbReference>
<keyword evidence="3" id="KW-0233">DNA recombination</keyword>